<evidence type="ECO:0000256" key="1">
    <source>
        <dbReference type="SAM" id="MobiDB-lite"/>
    </source>
</evidence>
<name>A0A1V4JBH4_PATFA</name>
<protein>
    <submittedName>
        <fullName evidence="2">Uncharacterized protein</fullName>
    </submittedName>
</protein>
<keyword evidence="3" id="KW-1185">Reference proteome</keyword>
<feature type="region of interest" description="Disordered" evidence="1">
    <location>
        <begin position="1"/>
        <end position="25"/>
    </location>
</feature>
<evidence type="ECO:0000313" key="3">
    <source>
        <dbReference type="Proteomes" id="UP000190648"/>
    </source>
</evidence>
<dbReference type="Proteomes" id="UP000190648">
    <property type="component" value="Unassembled WGS sequence"/>
</dbReference>
<gene>
    <name evidence="2" type="ORF">AV530_012488</name>
</gene>
<reference evidence="2 3" key="1">
    <citation type="submission" date="2016-02" db="EMBL/GenBank/DDBJ databases">
        <title>Band-tailed pigeon sequencing and assembly.</title>
        <authorList>
            <person name="Soares A.E."/>
            <person name="Novak B.J."/>
            <person name="Rice E.S."/>
            <person name="O'Connell B."/>
            <person name="Chang D."/>
            <person name="Weber S."/>
            <person name="Shapiro B."/>
        </authorList>
    </citation>
    <scope>NUCLEOTIDE SEQUENCE [LARGE SCALE GENOMIC DNA]</scope>
    <source>
        <strain evidence="2">BTP2013</strain>
        <tissue evidence="2">Blood</tissue>
    </source>
</reference>
<organism evidence="2 3">
    <name type="scientific">Patagioenas fasciata monilis</name>
    <dbReference type="NCBI Taxonomy" id="372326"/>
    <lineage>
        <taxon>Eukaryota</taxon>
        <taxon>Metazoa</taxon>
        <taxon>Chordata</taxon>
        <taxon>Craniata</taxon>
        <taxon>Vertebrata</taxon>
        <taxon>Euteleostomi</taxon>
        <taxon>Archelosauria</taxon>
        <taxon>Archosauria</taxon>
        <taxon>Dinosauria</taxon>
        <taxon>Saurischia</taxon>
        <taxon>Theropoda</taxon>
        <taxon>Coelurosauria</taxon>
        <taxon>Aves</taxon>
        <taxon>Neognathae</taxon>
        <taxon>Neoaves</taxon>
        <taxon>Columbimorphae</taxon>
        <taxon>Columbiformes</taxon>
        <taxon>Columbidae</taxon>
        <taxon>Patagioenas</taxon>
    </lineage>
</organism>
<accession>A0A1V4JBH4</accession>
<comment type="caution">
    <text evidence="2">The sequence shown here is derived from an EMBL/GenBank/DDBJ whole genome shotgun (WGS) entry which is preliminary data.</text>
</comment>
<dbReference type="EMBL" id="LSYS01008075">
    <property type="protein sequence ID" value="OPJ69434.1"/>
    <property type="molecule type" value="Genomic_DNA"/>
</dbReference>
<dbReference type="AlphaFoldDB" id="A0A1V4JBH4"/>
<evidence type="ECO:0000313" key="2">
    <source>
        <dbReference type="EMBL" id="OPJ69434.1"/>
    </source>
</evidence>
<proteinExistence type="predicted"/>
<sequence length="91" mass="9821">MWAHTPSTGDLPEAPVSQREPSHKLATSIASVSGTSAVCPCPPPTVTSPRMSCMSIFAADITEGTYNFSLRKTRCKLKNIYLKHKGCALKL</sequence>